<dbReference type="PRINTS" id="PR00061">
    <property type="entry name" value="RIBOSOMALL19"/>
</dbReference>
<evidence type="ECO:0000313" key="5">
    <source>
        <dbReference type="EMBL" id="GFH08878.1"/>
    </source>
</evidence>
<dbReference type="InterPro" id="IPR001857">
    <property type="entry name" value="Ribosomal_bL19"/>
</dbReference>
<dbReference type="GO" id="GO:0003735">
    <property type="term" value="F:structural constituent of ribosome"/>
    <property type="evidence" value="ECO:0007669"/>
    <property type="project" value="InterPro"/>
</dbReference>
<dbReference type="Pfam" id="PF01245">
    <property type="entry name" value="Ribosomal_L19"/>
    <property type="match status" value="1"/>
</dbReference>
<dbReference type="HAMAP" id="MF_00402">
    <property type="entry name" value="Ribosomal_bL19"/>
    <property type="match status" value="1"/>
</dbReference>
<dbReference type="InterPro" id="IPR008991">
    <property type="entry name" value="Translation_prot_SH3-like_sf"/>
</dbReference>
<evidence type="ECO:0000256" key="4">
    <source>
        <dbReference type="SAM" id="MobiDB-lite"/>
    </source>
</evidence>
<dbReference type="SUPFAM" id="SSF50104">
    <property type="entry name" value="Translation proteins SH3-like domain"/>
    <property type="match status" value="1"/>
</dbReference>
<feature type="region of interest" description="Disordered" evidence="4">
    <location>
        <begin position="127"/>
        <end position="159"/>
    </location>
</feature>
<protein>
    <submittedName>
        <fullName evidence="5">50S ribosomal protein L19, chloroplastic</fullName>
    </submittedName>
</protein>
<dbReference type="InterPro" id="IPR038657">
    <property type="entry name" value="Ribosomal_bL19_sf"/>
</dbReference>
<dbReference type="GO" id="GO:0006412">
    <property type="term" value="P:translation"/>
    <property type="evidence" value="ECO:0007669"/>
    <property type="project" value="InterPro"/>
</dbReference>
<reference evidence="5 6" key="1">
    <citation type="submission" date="2020-02" db="EMBL/GenBank/DDBJ databases">
        <title>Draft genome sequence of Haematococcus lacustris strain NIES-144.</title>
        <authorList>
            <person name="Morimoto D."/>
            <person name="Nakagawa S."/>
            <person name="Yoshida T."/>
            <person name="Sawayama S."/>
        </authorList>
    </citation>
    <scope>NUCLEOTIDE SEQUENCE [LARGE SCALE GENOMIC DNA]</scope>
    <source>
        <strain evidence="5 6">NIES-144</strain>
    </source>
</reference>
<evidence type="ECO:0000313" key="6">
    <source>
        <dbReference type="Proteomes" id="UP000485058"/>
    </source>
</evidence>
<keyword evidence="2 5" id="KW-0689">Ribosomal protein</keyword>
<organism evidence="5 6">
    <name type="scientific">Haematococcus lacustris</name>
    <name type="common">Green alga</name>
    <name type="synonym">Haematococcus pluvialis</name>
    <dbReference type="NCBI Taxonomy" id="44745"/>
    <lineage>
        <taxon>Eukaryota</taxon>
        <taxon>Viridiplantae</taxon>
        <taxon>Chlorophyta</taxon>
        <taxon>core chlorophytes</taxon>
        <taxon>Chlorophyceae</taxon>
        <taxon>CS clade</taxon>
        <taxon>Chlamydomonadales</taxon>
        <taxon>Haematococcaceae</taxon>
        <taxon>Haematococcus</taxon>
    </lineage>
</organism>
<dbReference type="PANTHER" id="PTHR15680">
    <property type="entry name" value="RIBOSOMAL PROTEIN L19"/>
    <property type="match status" value="1"/>
</dbReference>
<keyword evidence="3" id="KW-0687">Ribonucleoprotein</keyword>
<evidence type="ECO:0000256" key="3">
    <source>
        <dbReference type="ARBA" id="ARBA00023274"/>
    </source>
</evidence>
<dbReference type="Gene3D" id="2.30.30.790">
    <property type="match status" value="1"/>
</dbReference>
<dbReference type="Proteomes" id="UP000485058">
    <property type="component" value="Unassembled WGS sequence"/>
</dbReference>
<comment type="caution">
    <text evidence="5">The sequence shown here is derived from an EMBL/GenBank/DDBJ whole genome shotgun (WGS) entry which is preliminary data.</text>
</comment>
<name>A0A699YLY3_HAELA</name>
<proteinExistence type="inferred from homology"/>
<evidence type="ECO:0000256" key="1">
    <source>
        <dbReference type="ARBA" id="ARBA00005781"/>
    </source>
</evidence>
<gene>
    <name evidence="5" type="ORF">HaLaN_03917</name>
</gene>
<dbReference type="GO" id="GO:0005840">
    <property type="term" value="C:ribosome"/>
    <property type="evidence" value="ECO:0007669"/>
    <property type="project" value="UniProtKB-KW"/>
</dbReference>
<dbReference type="AlphaFoldDB" id="A0A699YLY3"/>
<keyword evidence="6" id="KW-1185">Reference proteome</keyword>
<dbReference type="NCBIfam" id="TIGR01024">
    <property type="entry name" value="rplS_bact"/>
    <property type="match status" value="1"/>
</dbReference>
<accession>A0A699YLY3</accession>
<comment type="similarity">
    <text evidence="1">Belongs to the bacterial ribosomal protein bL19 family.</text>
</comment>
<dbReference type="EMBL" id="BLLF01000191">
    <property type="protein sequence ID" value="GFH08878.1"/>
    <property type="molecule type" value="Genomic_DNA"/>
</dbReference>
<sequence>MDQFSYAPLVDAIGKEMMKKDIPKVKVGDTVKANVAVVEGKGKTRTQKLEGTIIAEHGAGINKTVTFRRVFQGIGIELIMPLHSPALQGFEHVRTGRVRRAKLYFLRSRVGKAAKLKEVIVKRAAKVPKAAAPKAAAPEAAAPEVAPAASEAVPAEQKA</sequence>
<dbReference type="GO" id="GO:1990904">
    <property type="term" value="C:ribonucleoprotein complex"/>
    <property type="evidence" value="ECO:0007669"/>
    <property type="project" value="UniProtKB-KW"/>
</dbReference>
<evidence type="ECO:0000256" key="2">
    <source>
        <dbReference type="ARBA" id="ARBA00022980"/>
    </source>
</evidence>
<dbReference type="PANTHER" id="PTHR15680:SF9">
    <property type="entry name" value="LARGE RIBOSOMAL SUBUNIT PROTEIN BL19M"/>
    <property type="match status" value="1"/>
</dbReference>